<evidence type="ECO:0000256" key="6">
    <source>
        <dbReference type="ARBA" id="ARBA00022490"/>
    </source>
</evidence>
<evidence type="ECO:0000256" key="11">
    <source>
        <dbReference type="ARBA" id="ARBA00049524"/>
    </source>
</evidence>
<dbReference type="SUPFAM" id="SSF55729">
    <property type="entry name" value="Acyl-CoA N-acyltransferases (Nat)"/>
    <property type="match status" value="1"/>
</dbReference>
<evidence type="ECO:0000256" key="4">
    <source>
        <dbReference type="ARBA" id="ARBA00012950"/>
    </source>
</evidence>
<dbReference type="HOGENOM" id="CLU_051699_2_1_1"/>
<dbReference type="AlphaFoldDB" id="C8V6R2"/>
<evidence type="ECO:0000256" key="1">
    <source>
        <dbReference type="ARBA" id="ARBA00004123"/>
    </source>
</evidence>
<dbReference type="STRING" id="227321.C8V6R2"/>
<comment type="subcellular location">
    <subcellularLocation>
        <location evidence="2">Cytoplasm</location>
    </subcellularLocation>
    <subcellularLocation>
        <location evidence="1">Nucleus</location>
    </subcellularLocation>
</comment>
<comment type="similarity">
    <text evidence="3">Belongs to the acetyltransferase family. NAA40 subfamily.</text>
</comment>
<dbReference type="GeneID" id="2873247"/>
<reference evidence="14" key="2">
    <citation type="journal article" date="2009" name="Fungal Genet. Biol.">
        <title>The 2008 update of the Aspergillus nidulans genome annotation: a community effort.</title>
        <authorList>
            <person name="Wortman J.R."/>
            <person name="Gilsenan J.M."/>
            <person name="Joardar V."/>
            <person name="Deegan J."/>
            <person name="Clutterbuck J."/>
            <person name="Andersen M.R."/>
            <person name="Archer D."/>
            <person name="Bencina M."/>
            <person name="Braus G."/>
            <person name="Coutinho P."/>
            <person name="von Dohren H."/>
            <person name="Doonan J."/>
            <person name="Driessen A.J."/>
            <person name="Durek P."/>
            <person name="Espeso E."/>
            <person name="Fekete E."/>
            <person name="Flipphi M."/>
            <person name="Estrada C.G."/>
            <person name="Geysens S."/>
            <person name="Goldman G."/>
            <person name="de Groot P.W."/>
            <person name="Hansen K."/>
            <person name="Harris S.D."/>
            <person name="Heinekamp T."/>
            <person name="Helmstaedt K."/>
            <person name="Henrissat B."/>
            <person name="Hofmann G."/>
            <person name="Homan T."/>
            <person name="Horio T."/>
            <person name="Horiuchi H."/>
            <person name="James S."/>
            <person name="Jones M."/>
            <person name="Karaffa L."/>
            <person name="Karanyi Z."/>
            <person name="Kato M."/>
            <person name="Keller N."/>
            <person name="Kelly D.E."/>
            <person name="Kiel J.A."/>
            <person name="Kim J.M."/>
            <person name="van der Klei I.J."/>
            <person name="Klis F.M."/>
            <person name="Kovalchuk A."/>
            <person name="Krasevec N."/>
            <person name="Kubicek C.P."/>
            <person name="Liu B."/>
            <person name="Maccabe A."/>
            <person name="Meyer V."/>
            <person name="Mirabito P."/>
            <person name="Miskei M."/>
            <person name="Mos M."/>
            <person name="Mullins J."/>
            <person name="Nelson D.R."/>
            <person name="Nielsen J."/>
            <person name="Oakley B.R."/>
            <person name="Osmani S.A."/>
            <person name="Pakula T."/>
            <person name="Paszewski A."/>
            <person name="Paulsen I."/>
            <person name="Pilsyk S."/>
            <person name="Pocsi I."/>
            <person name="Punt P.J."/>
            <person name="Ram A.F."/>
            <person name="Ren Q."/>
            <person name="Robellet X."/>
            <person name="Robson G."/>
            <person name="Seiboth B."/>
            <person name="van Solingen P."/>
            <person name="Specht T."/>
            <person name="Sun J."/>
            <person name="Taheri-Talesh N."/>
            <person name="Takeshita N."/>
            <person name="Ussery D."/>
            <person name="vanKuyk P.A."/>
            <person name="Visser H."/>
            <person name="van de Vondervoort P.J."/>
            <person name="de Vries R.P."/>
            <person name="Walton J."/>
            <person name="Xiang X."/>
            <person name="Xiong Y."/>
            <person name="Zeng A.P."/>
            <person name="Brandt B.W."/>
            <person name="Cornell M.J."/>
            <person name="van den Hondel C.A."/>
            <person name="Visser J."/>
            <person name="Oliver S.G."/>
            <person name="Turner G."/>
        </authorList>
    </citation>
    <scope>GENOME REANNOTATION</scope>
    <source>
        <strain evidence="14">FGSC A4 / ATCC 38163 / CBS 112.46 / NRRL 194 / M139</strain>
    </source>
</reference>
<dbReference type="PANTHER" id="PTHR20531:SF1">
    <property type="entry name" value="N-ALPHA-ACETYLTRANSFERASE 40"/>
    <property type="match status" value="1"/>
</dbReference>
<dbReference type="Proteomes" id="UP000000560">
    <property type="component" value="Chromosome II"/>
</dbReference>
<evidence type="ECO:0000256" key="9">
    <source>
        <dbReference type="ARBA" id="ARBA00023315"/>
    </source>
</evidence>
<keyword evidence="6" id="KW-0963">Cytoplasm</keyword>
<dbReference type="InParanoid" id="C8V6R2"/>
<dbReference type="CDD" id="cd04301">
    <property type="entry name" value="NAT_SF"/>
    <property type="match status" value="1"/>
</dbReference>
<dbReference type="InterPro" id="IPR000182">
    <property type="entry name" value="GNAT_dom"/>
</dbReference>
<keyword evidence="14" id="KW-1185">Reference proteome</keyword>
<dbReference type="EC" id="2.3.1.257" evidence="4"/>
<keyword evidence="9" id="KW-0012">Acyltransferase</keyword>
<evidence type="ECO:0000256" key="8">
    <source>
        <dbReference type="ARBA" id="ARBA00023242"/>
    </source>
</evidence>
<feature type="domain" description="N-acetyltransferase" evidence="12">
    <location>
        <begin position="96"/>
        <end position="199"/>
    </location>
</feature>
<reference evidence="14" key="1">
    <citation type="journal article" date="2005" name="Nature">
        <title>Sequencing of Aspergillus nidulans and comparative analysis with A. fumigatus and A. oryzae.</title>
        <authorList>
            <person name="Galagan J.E."/>
            <person name="Calvo S.E."/>
            <person name="Cuomo C."/>
            <person name="Ma L.J."/>
            <person name="Wortman J.R."/>
            <person name="Batzoglou S."/>
            <person name="Lee S.I."/>
            <person name="Basturkmen M."/>
            <person name="Spevak C.C."/>
            <person name="Clutterbuck J."/>
            <person name="Kapitonov V."/>
            <person name="Jurka J."/>
            <person name="Scazzocchio C."/>
            <person name="Farman M."/>
            <person name="Butler J."/>
            <person name="Purcell S."/>
            <person name="Harris S."/>
            <person name="Braus G.H."/>
            <person name="Draht O."/>
            <person name="Busch S."/>
            <person name="D'Enfert C."/>
            <person name="Bouchier C."/>
            <person name="Goldman G.H."/>
            <person name="Bell-Pedersen D."/>
            <person name="Griffiths-Jones S."/>
            <person name="Doonan J.H."/>
            <person name="Yu J."/>
            <person name="Vienken K."/>
            <person name="Pain A."/>
            <person name="Freitag M."/>
            <person name="Selker E.U."/>
            <person name="Archer D.B."/>
            <person name="Penalva M.A."/>
            <person name="Oakley B.R."/>
            <person name="Momany M."/>
            <person name="Tanaka T."/>
            <person name="Kumagai T."/>
            <person name="Asai K."/>
            <person name="Machida M."/>
            <person name="Nierman W.C."/>
            <person name="Denning D.W."/>
            <person name="Caddick M."/>
            <person name="Hynes M."/>
            <person name="Paoletti M."/>
            <person name="Fischer R."/>
            <person name="Miller B."/>
            <person name="Dyer P."/>
            <person name="Sachs M.S."/>
            <person name="Osmani S.A."/>
            <person name="Birren B.W."/>
        </authorList>
    </citation>
    <scope>NUCLEOTIDE SEQUENCE [LARGE SCALE GENOMIC DNA]</scope>
    <source>
        <strain evidence="14">FGSC A4 / ATCC 38163 / CBS 112.46 / NRRL 194 / M139</strain>
    </source>
</reference>
<dbReference type="InterPro" id="IPR039949">
    <property type="entry name" value="NAA40"/>
</dbReference>
<dbReference type="eggNOG" id="KOG2488">
    <property type="taxonomic scope" value="Eukaryota"/>
</dbReference>
<dbReference type="Pfam" id="PF00583">
    <property type="entry name" value="Acetyltransf_1"/>
    <property type="match status" value="1"/>
</dbReference>
<dbReference type="FunCoup" id="C8V6R2">
    <property type="interactions" value="95"/>
</dbReference>
<comment type="catalytic activity">
    <reaction evidence="10">
        <text>N-terminal L-seryl-[histone H2A] + acetyl-CoA = N-terminal N(alpha)-acetyl-L-seryl-[histone H2A] + CoA + H(+)</text>
        <dbReference type="Rhea" id="RHEA:50600"/>
        <dbReference type="Rhea" id="RHEA-COMP:12742"/>
        <dbReference type="Rhea" id="RHEA-COMP:12744"/>
        <dbReference type="ChEBI" id="CHEBI:15378"/>
        <dbReference type="ChEBI" id="CHEBI:57287"/>
        <dbReference type="ChEBI" id="CHEBI:57288"/>
        <dbReference type="ChEBI" id="CHEBI:64738"/>
        <dbReference type="ChEBI" id="CHEBI:83690"/>
        <dbReference type="EC" id="2.3.1.257"/>
    </reaction>
</comment>
<keyword evidence="7" id="KW-0808">Transferase</keyword>
<evidence type="ECO:0000256" key="5">
    <source>
        <dbReference type="ARBA" id="ARBA00015043"/>
    </source>
</evidence>
<name>C8V6R2_EMENI</name>
<dbReference type="PROSITE" id="PS51186">
    <property type="entry name" value="GNAT"/>
    <property type="match status" value="1"/>
</dbReference>
<dbReference type="GO" id="GO:1990189">
    <property type="term" value="F:protein N-terminal-serine acetyltransferase activity"/>
    <property type="evidence" value="ECO:0000318"/>
    <property type="project" value="GO_Central"/>
</dbReference>
<accession>C8V6R2</accession>
<gene>
    <name evidence="13" type="ORF">ANIA_03825</name>
</gene>
<dbReference type="OMA" id="ETNVGPY"/>
<dbReference type="GO" id="GO:0043998">
    <property type="term" value="F:histone H2A acetyltransferase activity"/>
    <property type="evidence" value="ECO:0000318"/>
    <property type="project" value="GO_Central"/>
</dbReference>
<evidence type="ECO:0000256" key="2">
    <source>
        <dbReference type="ARBA" id="ARBA00004496"/>
    </source>
</evidence>
<sequence>MPIKPGPAAKRDLEADSYDISIHTAATIPDTELTSCFKLLELTSSNAYKNSSIGWSSSEKRKEMKLPDMKYMILRRGASSSVQDTKGDSSSSILTGQFAGFLEFMVTYEDGYEVLYCYEIHLTPEVQGQGLGEELIERFEKIGRRVGLEKAMLTVFKSNSRAIKFYSRMGYAEDENSPRPRKLRNGTVKEADYMIMSKSLR</sequence>
<dbReference type="GO" id="GO:0005737">
    <property type="term" value="C:cytoplasm"/>
    <property type="evidence" value="ECO:0007669"/>
    <property type="project" value="UniProtKB-SubCell"/>
</dbReference>
<dbReference type="Gene3D" id="3.40.630.30">
    <property type="match status" value="1"/>
</dbReference>
<evidence type="ECO:0000313" key="13">
    <source>
        <dbReference type="EMBL" id="CBF75298.1"/>
    </source>
</evidence>
<proteinExistence type="inferred from homology"/>
<dbReference type="InterPro" id="IPR016181">
    <property type="entry name" value="Acyl_CoA_acyltransferase"/>
</dbReference>
<evidence type="ECO:0000313" key="14">
    <source>
        <dbReference type="Proteomes" id="UP000000560"/>
    </source>
</evidence>
<organism evidence="13 14">
    <name type="scientific">Emericella nidulans (strain FGSC A4 / ATCC 38163 / CBS 112.46 / NRRL 194 / M139)</name>
    <name type="common">Aspergillus nidulans</name>
    <dbReference type="NCBI Taxonomy" id="227321"/>
    <lineage>
        <taxon>Eukaryota</taxon>
        <taxon>Fungi</taxon>
        <taxon>Dikarya</taxon>
        <taxon>Ascomycota</taxon>
        <taxon>Pezizomycotina</taxon>
        <taxon>Eurotiomycetes</taxon>
        <taxon>Eurotiomycetidae</taxon>
        <taxon>Eurotiales</taxon>
        <taxon>Aspergillaceae</taxon>
        <taxon>Aspergillus</taxon>
        <taxon>Aspergillus subgen. Nidulantes</taxon>
    </lineage>
</organism>
<dbReference type="GO" id="GO:0010485">
    <property type="term" value="F:histone H4 acetyltransferase activity"/>
    <property type="evidence" value="ECO:0000318"/>
    <property type="project" value="GO_Central"/>
</dbReference>
<comment type="catalytic activity">
    <reaction evidence="11">
        <text>N-terminal L-seryl-[histone H4] + acetyl-CoA = N-terminal N(alpha)-acetyl-L-seryl-[histone H4] + CoA + H(+)</text>
        <dbReference type="Rhea" id="RHEA:50596"/>
        <dbReference type="Rhea" id="RHEA-COMP:12740"/>
        <dbReference type="Rhea" id="RHEA-COMP:12743"/>
        <dbReference type="ChEBI" id="CHEBI:15378"/>
        <dbReference type="ChEBI" id="CHEBI:57287"/>
        <dbReference type="ChEBI" id="CHEBI:57288"/>
        <dbReference type="ChEBI" id="CHEBI:64738"/>
        <dbReference type="ChEBI" id="CHEBI:83690"/>
        <dbReference type="EC" id="2.3.1.257"/>
    </reaction>
</comment>
<dbReference type="FunFam" id="3.40.630.30:FF:000167">
    <property type="entry name" value="GNAT family acetyltransferase Nat4, putative"/>
    <property type="match status" value="1"/>
</dbReference>
<dbReference type="OrthoDB" id="424551at2759"/>
<dbReference type="PANTHER" id="PTHR20531">
    <property type="entry name" value="N-ALPHA-ACETYLTRANSFERASE 40"/>
    <property type="match status" value="1"/>
</dbReference>
<dbReference type="RefSeq" id="XP_661429.2">
    <property type="nucleotide sequence ID" value="XM_656337.2"/>
</dbReference>
<dbReference type="GO" id="GO:0005634">
    <property type="term" value="C:nucleus"/>
    <property type="evidence" value="ECO:0000318"/>
    <property type="project" value="GO_Central"/>
</dbReference>
<keyword evidence="8" id="KW-0539">Nucleus</keyword>
<dbReference type="VEuPathDB" id="FungiDB:AN3825"/>
<protein>
    <recommendedName>
        <fullName evidence="5">N-alpha-acetyltransferase 40</fullName>
        <ecNumber evidence="4">2.3.1.257</ecNumber>
    </recommendedName>
</protein>
<evidence type="ECO:0000256" key="7">
    <source>
        <dbReference type="ARBA" id="ARBA00022679"/>
    </source>
</evidence>
<evidence type="ECO:0000256" key="3">
    <source>
        <dbReference type="ARBA" id="ARBA00008870"/>
    </source>
</evidence>
<evidence type="ECO:0000256" key="10">
    <source>
        <dbReference type="ARBA" id="ARBA00047821"/>
    </source>
</evidence>
<dbReference type="KEGG" id="ani:ANIA_03825"/>
<evidence type="ECO:0000259" key="12">
    <source>
        <dbReference type="PROSITE" id="PS51186"/>
    </source>
</evidence>
<dbReference type="EMBL" id="BN001302">
    <property type="protein sequence ID" value="CBF75298.1"/>
    <property type="molecule type" value="Genomic_DNA"/>
</dbReference>